<reference evidence="3 4" key="1">
    <citation type="submission" date="2023-08" db="EMBL/GenBank/DDBJ databases">
        <title>Achromobacter seleniivolatilans sp. nov., isolated from seleniferous soil.</title>
        <authorList>
            <person name="Zhang S."/>
            <person name="Li K."/>
            <person name="Peng J."/>
            <person name="Zhao Q."/>
            <person name="Wang H."/>
            <person name="Guo Y."/>
        </authorList>
    </citation>
    <scope>NUCLEOTIDE SEQUENCE [LARGE SCALE GENOMIC DNA]</scope>
    <source>
        <strain evidence="3 4">R39</strain>
    </source>
</reference>
<organism evidence="3 4">
    <name type="scientific">Achromobacter seleniivolatilans</name>
    <dbReference type="NCBI Taxonomy" id="3047478"/>
    <lineage>
        <taxon>Bacteria</taxon>
        <taxon>Pseudomonadati</taxon>
        <taxon>Pseudomonadota</taxon>
        <taxon>Betaproteobacteria</taxon>
        <taxon>Burkholderiales</taxon>
        <taxon>Alcaligenaceae</taxon>
        <taxon>Achromobacter</taxon>
    </lineage>
</organism>
<proteinExistence type="predicted"/>
<keyword evidence="4" id="KW-1185">Reference proteome</keyword>
<dbReference type="Proteomes" id="UP001234798">
    <property type="component" value="Chromosome"/>
</dbReference>
<evidence type="ECO:0000313" key="4">
    <source>
        <dbReference type="Proteomes" id="UP001234798"/>
    </source>
</evidence>
<evidence type="ECO:0000313" key="3">
    <source>
        <dbReference type="EMBL" id="WMD22485.1"/>
    </source>
</evidence>
<name>A0ABY9M709_9BURK</name>
<evidence type="ECO:0000256" key="1">
    <source>
        <dbReference type="SAM" id="MobiDB-lite"/>
    </source>
</evidence>
<dbReference type="RefSeq" id="WP_306947367.1">
    <property type="nucleotide sequence ID" value="NZ_CP132976.1"/>
</dbReference>
<dbReference type="EMBL" id="CP132976">
    <property type="protein sequence ID" value="WMD22485.1"/>
    <property type="molecule type" value="Genomic_DNA"/>
</dbReference>
<evidence type="ECO:0000256" key="2">
    <source>
        <dbReference type="SAM" id="SignalP"/>
    </source>
</evidence>
<sequence>MSKFRQLRLGAMFCAAEVGAPAMAQVMPDGTLRATERHGCQEQEADAQRARAAEGPDVLSSRTAESTRGIGRSTETPSFLLRALQEYLIGLLIDNGQVTARVVVPEQSLAGGTPMLRYAPVRISAGSPCLTSMPATTCRPADR</sequence>
<feature type="signal peptide" evidence="2">
    <location>
        <begin position="1"/>
        <end position="24"/>
    </location>
</feature>
<gene>
    <name evidence="3" type="ORF">RAS12_08930</name>
</gene>
<keyword evidence="2" id="KW-0732">Signal</keyword>
<feature type="region of interest" description="Disordered" evidence="1">
    <location>
        <begin position="36"/>
        <end position="72"/>
    </location>
</feature>
<feature type="compositionally biased region" description="Basic and acidic residues" evidence="1">
    <location>
        <begin position="36"/>
        <end position="54"/>
    </location>
</feature>
<protein>
    <submittedName>
        <fullName evidence="3">Uncharacterized protein</fullName>
    </submittedName>
</protein>
<accession>A0ABY9M709</accession>
<feature type="chain" id="PRO_5047470803" evidence="2">
    <location>
        <begin position="25"/>
        <end position="143"/>
    </location>
</feature>